<accession>A0A9X0ZWC6</accession>
<protein>
    <submittedName>
        <fullName evidence="1">Uncharacterized protein</fullName>
    </submittedName>
</protein>
<comment type="caution">
    <text evidence="1">The sequence shown here is derived from an EMBL/GenBank/DDBJ whole genome shotgun (WGS) entry which is preliminary data.</text>
</comment>
<dbReference type="AlphaFoldDB" id="A0A9X0ZWC6"/>
<reference evidence="1" key="1">
    <citation type="submission" date="2021-04" db="EMBL/GenBank/DDBJ databases">
        <title>Genomic characterization of endocarditis-associated Neisseria elongata subsp. nitroreducens.</title>
        <authorList>
            <person name="Schorner M."/>
            <person name="Passarelli-Araujo H."/>
            <person name="Scheffer M."/>
            <person name="Barazzetti F."/>
            <person name="Martins J."/>
            <person name="Machado H."/>
            <person name="Palmeiro J."/>
            <person name="Bazzo M."/>
        </authorList>
    </citation>
    <scope>NUCLEOTIDE SEQUENCE</scope>
    <source>
        <strain evidence="1">Nel_M001</strain>
    </source>
</reference>
<dbReference type="EMBL" id="JAGJWT010000022">
    <property type="protein sequence ID" value="MBS9341723.1"/>
    <property type="molecule type" value="Genomic_DNA"/>
</dbReference>
<dbReference type="Proteomes" id="UP000708805">
    <property type="component" value="Unassembled WGS sequence"/>
</dbReference>
<evidence type="ECO:0000313" key="1">
    <source>
        <dbReference type="EMBL" id="MBS9341723.1"/>
    </source>
</evidence>
<evidence type="ECO:0000313" key="2">
    <source>
        <dbReference type="Proteomes" id="UP000708805"/>
    </source>
</evidence>
<proteinExistence type="predicted"/>
<sequence>MTKQQIILARIFFGYGCLDAVDQDTSSKQEVAIVLIYSCQYIFTPLQNFNTQPPEGGWPKLSRGSVKVGDFNTQPPEGGWQNILDLHRTVAVSTHSRLKAAGPSPLCWRQR</sequence>
<gene>
    <name evidence="1" type="ORF">J8641_13175</name>
</gene>
<organism evidence="1 2">
    <name type="scientific">Neisseria elongata subsp. nitroreducens</name>
    <dbReference type="NCBI Taxonomy" id="90367"/>
    <lineage>
        <taxon>Bacteria</taxon>
        <taxon>Pseudomonadati</taxon>
        <taxon>Pseudomonadota</taxon>
        <taxon>Betaproteobacteria</taxon>
        <taxon>Neisseriales</taxon>
        <taxon>Neisseriaceae</taxon>
        <taxon>Neisseria</taxon>
    </lineage>
</organism>
<name>A0A9X0ZWC6_NEIEL</name>